<dbReference type="Proteomes" id="UP000515275">
    <property type="component" value="Chromosome"/>
</dbReference>
<dbReference type="KEGG" id="cans:GP473_06810"/>
<reference evidence="5 6" key="1">
    <citation type="submission" date="2019-12" db="EMBL/GenBank/DDBJ databases">
        <title>Corynebacterium sp. nov., isolated from feces of the Anser Albifrons in China.</title>
        <authorList>
            <person name="Liu Q."/>
        </authorList>
    </citation>
    <scope>NUCLEOTIDE SEQUENCE [LARGE SCALE GENOMIC DNA]</scope>
    <source>
        <strain evidence="5 6">23H37-10</strain>
    </source>
</reference>
<keyword evidence="1 5" id="KW-0808">Transferase</keyword>
<proteinExistence type="inferred from homology"/>
<name>A0A7G7YR82_9CORY</name>
<feature type="domain" description="N-acetyltransferase" evidence="4">
    <location>
        <begin position="17"/>
        <end position="166"/>
    </location>
</feature>
<dbReference type="Pfam" id="PF13302">
    <property type="entry name" value="Acetyltransf_3"/>
    <property type="match status" value="1"/>
</dbReference>
<evidence type="ECO:0000313" key="5">
    <source>
        <dbReference type="EMBL" id="QNH97002.1"/>
    </source>
</evidence>
<evidence type="ECO:0000256" key="2">
    <source>
        <dbReference type="ARBA" id="ARBA00023315"/>
    </source>
</evidence>
<dbReference type="PANTHER" id="PTHR43792:SF8">
    <property type="entry name" value="[RIBOSOMAL PROTEIN US5]-ALANINE N-ACETYLTRANSFERASE"/>
    <property type="match status" value="1"/>
</dbReference>
<organism evidence="5 6">
    <name type="scientific">Corynebacterium anserum</name>
    <dbReference type="NCBI Taxonomy" id="2684406"/>
    <lineage>
        <taxon>Bacteria</taxon>
        <taxon>Bacillati</taxon>
        <taxon>Actinomycetota</taxon>
        <taxon>Actinomycetes</taxon>
        <taxon>Mycobacteriales</taxon>
        <taxon>Corynebacteriaceae</taxon>
        <taxon>Corynebacterium</taxon>
    </lineage>
</organism>
<dbReference type="GO" id="GO:0005737">
    <property type="term" value="C:cytoplasm"/>
    <property type="evidence" value="ECO:0007669"/>
    <property type="project" value="TreeGrafter"/>
</dbReference>
<evidence type="ECO:0000313" key="6">
    <source>
        <dbReference type="Proteomes" id="UP000515275"/>
    </source>
</evidence>
<evidence type="ECO:0000256" key="3">
    <source>
        <dbReference type="ARBA" id="ARBA00038502"/>
    </source>
</evidence>
<dbReference type="GO" id="GO:0008999">
    <property type="term" value="F:protein-N-terminal-alanine acetyltransferase activity"/>
    <property type="evidence" value="ECO:0007669"/>
    <property type="project" value="TreeGrafter"/>
</dbReference>
<protein>
    <submittedName>
        <fullName evidence="5">GNAT family N-acetyltransferase</fullName>
    </submittedName>
</protein>
<dbReference type="Gene3D" id="3.40.630.30">
    <property type="match status" value="1"/>
</dbReference>
<dbReference type="PANTHER" id="PTHR43792">
    <property type="entry name" value="GNAT FAMILY, PUTATIVE (AFU_ORTHOLOGUE AFUA_3G00765)-RELATED-RELATED"/>
    <property type="match status" value="1"/>
</dbReference>
<accession>A0A7G7YR82</accession>
<comment type="similarity">
    <text evidence="3">Belongs to the acetyltransferase family. RimJ subfamily.</text>
</comment>
<evidence type="ECO:0000256" key="1">
    <source>
        <dbReference type="ARBA" id="ARBA00022679"/>
    </source>
</evidence>
<evidence type="ECO:0000259" key="4">
    <source>
        <dbReference type="PROSITE" id="PS51186"/>
    </source>
</evidence>
<dbReference type="PROSITE" id="PS51186">
    <property type="entry name" value="GNAT"/>
    <property type="match status" value="1"/>
</dbReference>
<gene>
    <name evidence="5" type="ORF">GP473_06810</name>
</gene>
<dbReference type="InterPro" id="IPR000182">
    <property type="entry name" value="GNAT_dom"/>
</dbReference>
<keyword evidence="6" id="KW-1185">Reference proteome</keyword>
<dbReference type="EMBL" id="CP046883">
    <property type="protein sequence ID" value="QNH97002.1"/>
    <property type="molecule type" value="Genomic_DNA"/>
</dbReference>
<dbReference type="SUPFAM" id="SSF55729">
    <property type="entry name" value="Acyl-CoA N-acyltransferases (Nat)"/>
    <property type="match status" value="1"/>
</dbReference>
<dbReference type="AlphaFoldDB" id="A0A7G7YR82"/>
<sequence length="192" mass="21685">MRKDGKLWRHYRMEDERFLRPVEPTVMGSWEAAHSAGQWRRVWSNLHFLARRGQLVPAAIEVDGQFAGQLTLGNIQYGVVSTCWIGYWVYSPFTGMGVASAAVALGVDHAMGNMGLHRVEATVMEDNSASRTVLGRAGFREEGYLQRNLHINGRWQDHILMAITREEVFTAEFKGLIPRKVRAGELQLSSLN</sequence>
<dbReference type="InterPro" id="IPR016181">
    <property type="entry name" value="Acyl_CoA_acyltransferase"/>
</dbReference>
<keyword evidence="2" id="KW-0012">Acyltransferase</keyword>
<dbReference type="InterPro" id="IPR051531">
    <property type="entry name" value="N-acetyltransferase"/>
</dbReference>